<accession>A0A1G8FGA3</accession>
<keyword evidence="3" id="KW-1185">Reference proteome</keyword>
<reference evidence="3" key="1">
    <citation type="submission" date="2016-10" db="EMBL/GenBank/DDBJ databases">
        <authorList>
            <person name="Varghese N."/>
            <person name="Submissions S."/>
        </authorList>
    </citation>
    <scope>NUCLEOTIDE SEQUENCE [LARGE SCALE GENOMIC DNA]</scope>
    <source>
        <strain evidence="3">DSM 8344</strain>
    </source>
</reference>
<dbReference type="RefSeq" id="WP_092334634.1">
    <property type="nucleotide sequence ID" value="NZ_FNCP01000019.1"/>
</dbReference>
<dbReference type="InterPro" id="IPR018961">
    <property type="entry name" value="DnaJ_homolog_subfam-C_membr-28"/>
</dbReference>
<proteinExistence type="predicted"/>
<evidence type="ECO:0000313" key="2">
    <source>
        <dbReference type="EMBL" id="SDH81167.1"/>
    </source>
</evidence>
<sequence>MFDIFNELVERRIQEAMRNGEFDNLPSQGKPIDLTYWASLPEEIRAGYMLLKNGGFLPEEAQLLKDIDELSEQLTQRVSQEATKTIAKKLEEARLKYNLLVELRKRSKPY</sequence>
<dbReference type="PANTHER" id="PTHR39158:SF1">
    <property type="entry name" value="DNAJ HOMOLOG SUBFAMILY C MEMBER 28"/>
    <property type="match status" value="1"/>
</dbReference>
<name>A0A1G8FGA3_9FIRM</name>
<protein>
    <recommendedName>
        <fullName evidence="1">DnaJ homologue subfamily C member 28 conserved domain-containing protein</fullName>
    </recommendedName>
</protein>
<dbReference type="AlphaFoldDB" id="A0A1G8FGA3"/>
<dbReference type="STRING" id="1121419.SAMN05443529_11980"/>
<dbReference type="OrthoDB" id="9798476at2"/>
<evidence type="ECO:0000313" key="3">
    <source>
        <dbReference type="Proteomes" id="UP000198656"/>
    </source>
</evidence>
<dbReference type="Proteomes" id="UP000198656">
    <property type="component" value="Unassembled WGS sequence"/>
</dbReference>
<dbReference type="Pfam" id="PF09350">
    <property type="entry name" value="DJC28_CD"/>
    <property type="match status" value="1"/>
</dbReference>
<feature type="domain" description="DnaJ homologue subfamily C member 28 conserved" evidence="1">
    <location>
        <begin position="8"/>
        <end position="74"/>
    </location>
</feature>
<organism evidence="2 3">
    <name type="scientific">Desulfosporosinus hippei DSM 8344</name>
    <dbReference type="NCBI Taxonomy" id="1121419"/>
    <lineage>
        <taxon>Bacteria</taxon>
        <taxon>Bacillati</taxon>
        <taxon>Bacillota</taxon>
        <taxon>Clostridia</taxon>
        <taxon>Eubacteriales</taxon>
        <taxon>Desulfitobacteriaceae</taxon>
        <taxon>Desulfosporosinus</taxon>
    </lineage>
</organism>
<evidence type="ECO:0000259" key="1">
    <source>
        <dbReference type="Pfam" id="PF09350"/>
    </source>
</evidence>
<dbReference type="EMBL" id="FNCP01000019">
    <property type="protein sequence ID" value="SDH81167.1"/>
    <property type="molecule type" value="Genomic_DNA"/>
</dbReference>
<gene>
    <name evidence="2" type="ORF">SAMN05443529_11980</name>
</gene>
<dbReference type="PANTHER" id="PTHR39158">
    <property type="entry name" value="OS08G0560600 PROTEIN"/>
    <property type="match status" value="1"/>
</dbReference>
<dbReference type="InterPro" id="IPR052573">
    <property type="entry name" value="DnaJ_C_subfamily_28"/>
</dbReference>